<reference evidence="1 2" key="1">
    <citation type="journal article" date="2018" name="Front. Plant Sci.">
        <title>Red Clover (Trifolium pratense) and Zigzag Clover (T. medium) - A Picture of Genomic Similarities and Differences.</title>
        <authorList>
            <person name="Dluhosova J."/>
            <person name="Istvanek J."/>
            <person name="Nedelnik J."/>
            <person name="Repkova J."/>
        </authorList>
    </citation>
    <scope>NUCLEOTIDE SEQUENCE [LARGE SCALE GENOMIC DNA]</scope>
    <source>
        <strain evidence="2">cv. 10/8</strain>
        <tissue evidence="1">Leaf</tissue>
    </source>
</reference>
<accession>A0A392RHK5</accession>
<protein>
    <submittedName>
        <fullName evidence="1">Uncharacterized protein</fullName>
    </submittedName>
</protein>
<name>A0A392RHK5_9FABA</name>
<dbReference type="AlphaFoldDB" id="A0A392RHK5"/>
<evidence type="ECO:0000313" key="2">
    <source>
        <dbReference type="Proteomes" id="UP000265520"/>
    </source>
</evidence>
<comment type="caution">
    <text evidence="1">The sequence shown here is derived from an EMBL/GenBank/DDBJ whole genome shotgun (WGS) entry which is preliminary data.</text>
</comment>
<feature type="non-terminal residue" evidence="1">
    <location>
        <position position="106"/>
    </location>
</feature>
<dbReference type="Proteomes" id="UP000265520">
    <property type="component" value="Unassembled WGS sequence"/>
</dbReference>
<proteinExistence type="predicted"/>
<evidence type="ECO:0000313" key="1">
    <source>
        <dbReference type="EMBL" id="MCI36088.1"/>
    </source>
</evidence>
<keyword evidence="2" id="KW-1185">Reference proteome</keyword>
<dbReference type="EMBL" id="LXQA010230323">
    <property type="protein sequence ID" value="MCI36088.1"/>
    <property type="molecule type" value="Genomic_DNA"/>
</dbReference>
<organism evidence="1 2">
    <name type="scientific">Trifolium medium</name>
    <dbReference type="NCBI Taxonomy" id="97028"/>
    <lineage>
        <taxon>Eukaryota</taxon>
        <taxon>Viridiplantae</taxon>
        <taxon>Streptophyta</taxon>
        <taxon>Embryophyta</taxon>
        <taxon>Tracheophyta</taxon>
        <taxon>Spermatophyta</taxon>
        <taxon>Magnoliopsida</taxon>
        <taxon>eudicotyledons</taxon>
        <taxon>Gunneridae</taxon>
        <taxon>Pentapetalae</taxon>
        <taxon>rosids</taxon>
        <taxon>fabids</taxon>
        <taxon>Fabales</taxon>
        <taxon>Fabaceae</taxon>
        <taxon>Papilionoideae</taxon>
        <taxon>50 kb inversion clade</taxon>
        <taxon>NPAAA clade</taxon>
        <taxon>Hologalegina</taxon>
        <taxon>IRL clade</taxon>
        <taxon>Trifolieae</taxon>
        <taxon>Trifolium</taxon>
    </lineage>
</organism>
<sequence length="106" mass="11870">MNQQHIYSRAAPCAVNGRALRRNHNKQQQHNTQAAPCVMENGTLRKYQKNKHFPAFHPILKAILNNFHLAFKLMVVPTSHQPPCCSTPSSAPGVYLSVLPKIACLQ</sequence>